<keyword evidence="1" id="KW-0812">Transmembrane</keyword>
<organism evidence="3 4">
    <name type="scientific">Xylanibacter ruminicola</name>
    <name type="common">Prevotella ruminicola</name>
    <dbReference type="NCBI Taxonomy" id="839"/>
    <lineage>
        <taxon>Bacteria</taxon>
        <taxon>Pseudomonadati</taxon>
        <taxon>Bacteroidota</taxon>
        <taxon>Bacteroidia</taxon>
        <taxon>Bacteroidales</taxon>
        <taxon>Prevotellaceae</taxon>
        <taxon>Xylanibacter</taxon>
    </lineage>
</organism>
<evidence type="ECO:0000259" key="2">
    <source>
        <dbReference type="Pfam" id="PF00535"/>
    </source>
</evidence>
<reference evidence="3" key="1">
    <citation type="submission" date="2019-04" db="EMBL/GenBank/DDBJ databases">
        <title>Evolution of Biomass-Degrading Anaerobic Consortia Revealed by Metagenomics.</title>
        <authorList>
            <person name="Peng X."/>
        </authorList>
    </citation>
    <scope>NUCLEOTIDE SEQUENCE</scope>
    <source>
        <strain evidence="3">SIG140</strain>
    </source>
</reference>
<dbReference type="CDD" id="cd00761">
    <property type="entry name" value="Glyco_tranf_GTA_type"/>
    <property type="match status" value="1"/>
</dbReference>
<feature type="transmembrane region" description="Helical" evidence="1">
    <location>
        <begin position="287"/>
        <end position="306"/>
    </location>
</feature>
<keyword evidence="1" id="KW-1133">Transmembrane helix</keyword>
<proteinExistence type="predicted"/>
<dbReference type="InterPro" id="IPR029044">
    <property type="entry name" value="Nucleotide-diphossugar_trans"/>
</dbReference>
<dbReference type="Pfam" id="PF00535">
    <property type="entry name" value="Glycos_transf_2"/>
    <property type="match status" value="1"/>
</dbReference>
<keyword evidence="1" id="KW-0472">Membrane</keyword>
<evidence type="ECO:0000313" key="3">
    <source>
        <dbReference type="EMBL" id="MBE6271889.1"/>
    </source>
</evidence>
<evidence type="ECO:0000313" key="4">
    <source>
        <dbReference type="Proteomes" id="UP000806522"/>
    </source>
</evidence>
<name>A0A9D5P313_XYLRU</name>
<evidence type="ECO:0000256" key="1">
    <source>
        <dbReference type="SAM" id="Phobius"/>
    </source>
</evidence>
<dbReference type="PANTHER" id="PTHR22916">
    <property type="entry name" value="GLYCOSYLTRANSFERASE"/>
    <property type="match status" value="1"/>
</dbReference>
<sequence length="314" mass="36353">MEMISIIIPCYNQAEFLPETLKYVQSQTYADFECIIVDDGSTDNSAEIVHSFMVNDPRFCLVSKQNGGTATARNVGLKAASGDYVIFLDADDFLHPEALARQLEHATKRQLDVSLMEWSYFVERENREIVFMKHTPIKTRIFVSLHVSMLTRWGLDFTYPPHAIMYRMDFLRSLGLTFSEKIRYREDWDFLLDVSGIHGVRVAQLRDYEGAYYRQNPKGKTSSGSKMSKGNFIYLQYKCREVGFADFLLLSYRLSSEMVLLVGRMVKFRDYTMLSHLGILFRHWRSVLMLFGGICFLPLAVLHVAVRSVWEYSA</sequence>
<gene>
    <name evidence="3" type="ORF">E7101_13235</name>
</gene>
<dbReference type="EMBL" id="SUYC01000019">
    <property type="protein sequence ID" value="MBE6271889.1"/>
    <property type="molecule type" value="Genomic_DNA"/>
</dbReference>
<dbReference type="InterPro" id="IPR001173">
    <property type="entry name" value="Glyco_trans_2-like"/>
</dbReference>
<comment type="caution">
    <text evidence="3">The sequence shown here is derived from an EMBL/GenBank/DDBJ whole genome shotgun (WGS) entry which is preliminary data.</text>
</comment>
<protein>
    <submittedName>
        <fullName evidence="3">Glycosyltransferase family 2 protein</fullName>
    </submittedName>
</protein>
<dbReference type="SUPFAM" id="SSF53448">
    <property type="entry name" value="Nucleotide-diphospho-sugar transferases"/>
    <property type="match status" value="1"/>
</dbReference>
<accession>A0A9D5P313</accession>
<dbReference type="Proteomes" id="UP000806522">
    <property type="component" value="Unassembled WGS sequence"/>
</dbReference>
<dbReference type="GO" id="GO:0016758">
    <property type="term" value="F:hexosyltransferase activity"/>
    <property type="evidence" value="ECO:0007669"/>
    <property type="project" value="UniProtKB-ARBA"/>
</dbReference>
<dbReference type="Gene3D" id="3.90.550.10">
    <property type="entry name" value="Spore Coat Polysaccharide Biosynthesis Protein SpsA, Chain A"/>
    <property type="match status" value="1"/>
</dbReference>
<dbReference type="PANTHER" id="PTHR22916:SF3">
    <property type="entry name" value="UDP-GLCNAC:BETAGAL BETA-1,3-N-ACETYLGLUCOSAMINYLTRANSFERASE-LIKE PROTEIN 1"/>
    <property type="match status" value="1"/>
</dbReference>
<feature type="domain" description="Glycosyltransferase 2-like" evidence="2">
    <location>
        <begin position="5"/>
        <end position="172"/>
    </location>
</feature>
<dbReference type="AlphaFoldDB" id="A0A9D5P313"/>